<dbReference type="InterPro" id="IPR051694">
    <property type="entry name" value="Immunoregulatory_rcpt-like"/>
</dbReference>
<organism evidence="7 8">
    <name type="scientific">Thelonectria olida</name>
    <dbReference type="NCBI Taxonomy" id="1576542"/>
    <lineage>
        <taxon>Eukaryota</taxon>
        <taxon>Fungi</taxon>
        <taxon>Dikarya</taxon>
        <taxon>Ascomycota</taxon>
        <taxon>Pezizomycotina</taxon>
        <taxon>Sordariomycetes</taxon>
        <taxon>Hypocreomycetidae</taxon>
        <taxon>Hypocreales</taxon>
        <taxon>Nectriaceae</taxon>
        <taxon>Thelonectria</taxon>
    </lineage>
</organism>
<feature type="region of interest" description="Disordered" evidence="5">
    <location>
        <begin position="275"/>
        <end position="342"/>
    </location>
</feature>
<keyword evidence="8" id="KW-1185">Reference proteome</keyword>
<feature type="compositionally biased region" description="Low complexity" evidence="5">
    <location>
        <begin position="196"/>
        <end position="214"/>
    </location>
</feature>
<comment type="caution">
    <text evidence="7">The sequence shown here is derived from an EMBL/GenBank/DDBJ whole genome shotgun (WGS) entry which is preliminary data.</text>
</comment>
<accession>A0A9P9AP58</accession>
<reference evidence="7 8" key="1">
    <citation type="journal article" date="2021" name="Nat. Commun.">
        <title>Genetic determinants of endophytism in the Arabidopsis root mycobiome.</title>
        <authorList>
            <person name="Mesny F."/>
            <person name="Miyauchi S."/>
            <person name="Thiergart T."/>
            <person name="Pickel B."/>
            <person name="Atanasova L."/>
            <person name="Karlsson M."/>
            <person name="Huettel B."/>
            <person name="Barry K.W."/>
            <person name="Haridas S."/>
            <person name="Chen C."/>
            <person name="Bauer D."/>
            <person name="Andreopoulos W."/>
            <person name="Pangilinan J."/>
            <person name="LaButti K."/>
            <person name="Riley R."/>
            <person name="Lipzen A."/>
            <person name="Clum A."/>
            <person name="Drula E."/>
            <person name="Henrissat B."/>
            <person name="Kohler A."/>
            <person name="Grigoriev I.V."/>
            <person name="Martin F.M."/>
            <person name="Hacquard S."/>
        </authorList>
    </citation>
    <scope>NUCLEOTIDE SEQUENCE [LARGE SCALE GENOMIC DNA]</scope>
    <source>
        <strain evidence="7 8">MPI-CAGE-CH-0241</strain>
    </source>
</reference>
<evidence type="ECO:0000256" key="5">
    <source>
        <dbReference type="SAM" id="MobiDB-lite"/>
    </source>
</evidence>
<evidence type="ECO:0000256" key="2">
    <source>
        <dbReference type="ARBA" id="ARBA00022692"/>
    </source>
</evidence>
<evidence type="ECO:0000313" key="8">
    <source>
        <dbReference type="Proteomes" id="UP000777438"/>
    </source>
</evidence>
<name>A0A9P9AP58_9HYPO</name>
<dbReference type="Proteomes" id="UP000777438">
    <property type="component" value="Unassembled WGS sequence"/>
</dbReference>
<keyword evidence="2 6" id="KW-0812">Transmembrane</keyword>
<dbReference type="PANTHER" id="PTHR15549:SF26">
    <property type="entry name" value="AXIAL BUDDING PATTERN PROTEIN 2-RELATED"/>
    <property type="match status" value="1"/>
</dbReference>
<sequence length="342" mass="36942">MSGSNEEVFEFFNITCPSGGRRYICQGEETEFLGCCNINPCANSGICPDDALRYTSFNGTLYDKLPKLACDSTGAPAEDWYTCKFTSPPFMGCCKVNPCGLDKGCPEDELLPARLTTTKANRDQFLYPNGMSSSATATASSNPEGGSSLSTGAVIGIAVGGAVVLCLLLGLLIWKCWVVPRKRKREEEAEKVRNEQQQQQQQQQQNMTPMSHPTSPTPGYPPTPMTQHQASFGMSPSPVYPSGVSVDAYGNKLSPYPSDRPVSTNISDVSSVYGRPPYNQGYSPVPMVPVQEMEGAPPTAPQEMSTGQEHSIPVNRAQTPPQSPQSPNPNQNQNQNHFGISS</sequence>
<dbReference type="GO" id="GO:0016020">
    <property type="term" value="C:membrane"/>
    <property type="evidence" value="ECO:0007669"/>
    <property type="project" value="UniProtKB-SubCell"/>
</dbReference>
<dbReference type="AlphaFoldDB" id="A0A9P9AP58"/>
<keyword evidence="3 6" id="KW-1133">Transmembrane helix</keyword>
<keyword evidence="4 6" id="KW-0472">Membrane</keyword>
<dbReference type="GO" id="GO:0071944">
    <property type="term" value="C:cell periphery"/>
    <property type="evidence" value="ECO:0007669"/>
    <property type="project" value="UniProtKB-ARBA"/>
</dbReference>
<evidence type="ECO:0000256" key="6">
    <source>
        <dbReference type="SAM" id="Phobius"/>
    </source>
</evidence>
<evidence type="ECO:0000256" key="4">
    <source>
        <dbReference type="ARBA" id="ARBA00023136"/>
    </source>
</evidence>
<dbReference type="EMBL" id="JAGPYM010000011">
    <property type="protein sequence ID" value="KAH6889298.1"/>
    <property type="molecule type" value="Genomic_DNA"/>
</dbReference>
<proteinExistence type="predicted"/>
<evidence type="ECO:0000256" key="3">
    <source>
        <dbReference type="ARBA" id="ARBA00022989"/>
    </source>
</evidence>
<comment type="subcellular location">
    <subcellularLocation>
        <location evidence="1">Membrane</location>
        <topology evidence="1">Single-pass membrane protein</topology>
    </subcellularLocation>
</comment>
<evidence type="ECO:0000256" key="1">
    <source>
        <dbReference type="ARBA" id="ARBA00004167"/>
    </source>
</evidence>
<feature type="compositionally biased region" description="Pro residues" evidence="5">
    <location>
        <begin position="215"/>
        <end position="224"/>
    </location>
</feature>
<dbReference type="OrthoDB" id="3692311at2759"/>
<dbReference type="PANTHER" id="PTHR15549">
    <property type="entry name" value="PAIRED IMMUNOGLOBULIN-LIKE TYPE 2 RECEPTOR"/>
    <property type="match status" value="1"/>
</dbReference>
<feature type="region of interest" description="Disordered" evidence="5">
    <location>
        <begin position="189"/>
        <end position="236"/>
    </location>
</feature>
<evidence type="ECO:0000313" key="7">
    <source>
        <dbReference type="EMBL" id="KAH6889298.1"/>
    </source>
</evidence>
<feature type="transmembrane region" description="Helical" evidence="6">
    <location>
        <begin position="153"/>
        <end position="174"/>
    </location>
</feature>
<gene>
    <name evidence="7" type="ORF">B0T10DRAFT_49726</name>
</gene>
<protein>
    <submittedName>
        <fullName evidence="7">Uncharacterized protein</fullName>
    </submittedName>
</protein>